<name>A0ACB7YMB0_9ERIC</name>
<proteinExistence type="predicted"/>
<gene>
    <name evidence="1" type="ORF">Vadar_008759</name>
</gene>
<keyword evidence="2" id="KW-1185">Reference proteome</keyword>
<dbReference type="EMBL" id="CM037161">
    <property type="protein sequence ID" value="KAH7853974.1"/>
    <property type="molecule type" value="Genomic_DNA"/>
</dbReference>
<evidence type="ECO:0000313" key="1">
    <source>
        <dbReference type="EMBL" id="KAH7853974.1"/>
    </source>
</evidence>
<reference evidence="1 2" key="1">
    <citation type="journal article" date="2021" name="Hortic Res">
        <title>High-quality reference genome and annotation aids understanding of berry development for evergreen blueberry (Vaccinium darrowii).</title>
        <authorList>
            <person name="Yu J."/>
            <person name="Hulse-Kemp A.M."/>
            <person name="Babiker E."/>
            <person name="Staton M."/>
        </authorList>
    </citation>
    <scope>NUCLEOTIDE SEQUENCE [LARGE SCALE GENOMIC DNA]</scope>
    <source>
        <strain evidence="2">cv. NJ 8807/NJ 8810</strain>
        <tissue evidence="1">Young leaf</tissue>
    </source>
</reference>
<evidence type="ECO:0000313" key="2">
    <source>
        <dbReference type="Proteomes" id="UP000828048"/>
    </source>
</evidence>
<dbReference type="Proteomes" id="UP000828048">
    <property type="component" value="Chromosome 11"/>
</dbReference>
<organism evidence="1 2">
    <name type="scientific">Vaccinium darrowii</name>
    <dbReference type="NCBI Taxonomy" id="229202"/>
    <lineage>
        <taxon>Eukaryota</taxon>
        <taxon>Viridiplantae</taxon>
        <taxon>Streptophyta</taxon>
        <taxon>Embryophyta</taxon>
        <taxon>Tracheophyta</taxon>
        <taxon>Spermatophyta</taxon>
        <taxon>Magnoliopsida</taxon>
        <taxon>eudicotyledons</taxon>
        <taxon>Gunneridae</taxon>
        <taxon>Pentapetalae</taxon>
        <taxon>asterids</taxon>
        <taxon>Ericales</taxon>
        <taxon>Ericaceae</taxon>
        <taxon>Vaccinioideae</taxon>
        <taxon>Vaccinieae</taxon>
        <taxon>Vaccinium</taxon>
    </lineage>
</organism>
<comment type="caution">
    <text evidence="1">The sequence shown here is derived from an EMBL/GenBank/DDBJ whole genome shotgun (WGS) entry which is preliminary data.</text>
</comment>
<protein>
    <submittedName>
        <fullName evidence="1">Uncharacterized protein</fullName>
    </submittedName>
</protein>
<sequence length="204" mass="22144">MGSSYYGEPNYSGGGGSSSSSRKGNNKKGSNNSEKAPKQPQRGLGVAQLEKIRLNSQLIASPSPSTNYHLPPHYPSHLLNQEEIRMQTPYPSIPTSSSSFSYGSSVPVASSASSYGFHGHQNFGMGMGQLEGANVRYSDSQPSSATPRFPNQFPSSGTAETPYFAQPSMTRHYPVEDSFQKKRKKDRGDSSDSQEPDLELRLSL</sequence>
<accession>A0ACB7YMB0</accession>